<feature type="non-terminal residue" evidence="1">
    <location>
        <position position="1"/>
    </location>
</feature>
<organism evidence="1 2">
    <name type="scientific">Datura stramonium</name>
    <name type="common">Jimsonweed</name>
    <name type="synonym">Common thornapple</name>
    <dbReference type="NCBI Taxonomy" id="4076"/>
    <lineage>
        <taxon>Eukaryota</taxon>
        <taxon>Viridiplantae</taxon>
        <taxon>Streptophyta</taxon>
        <taxon>Embryophyta</taxon>
        <taxon>Tracheophyta</taxon>
        <taxon>Spermatophyta</taxon>
        <taxon>Magnoliopsida</taxon>
        <taxon>eudicotyledons</taxon>
        <taxon>Gunneridae</taxon>
        <taxon>Pentapetalae</taxon>
        <taxon>asterids</taxon>
        <taxon>lamiids</taxon>
        <taxon>Solanales</taxon>
        <taxon>Solanaceae</taxon>
        <taxon>Solanoideae</taxon>
        <taxon>Datureae</taxon>
        <taxon>Datura</taxon>
    </lineage>
</organism>
<dbReference type="Proteomes" id="UP000823775">
    <property type="component" value="Unassembled WGS sequence"/>
</dbReference>
<proteinExistence type="predicted"/>
<comment type="caution">
    <text evidence="1">The sequence shown here is derived from an EMBL/GenBank/DDBJ whole genome shotgun (WGS) entry which is preliminary data.</text>
</comment>
<accession>A0ABS8V3G4</accession>
<sequence length="78" mass="8812">DYAHESFFLTMTHGLNSLSPGETLQSCRTFAQAAQDKPPHDSCPRTTTNGLRHSLEKVPIFLLISASHLGFDLRNIWW</sequence>
<gene>
    <name evidence="1" type="ORF">HAX54_028078</name>
</gene>
<protein>
    <submittedName>
        <fullName evidence="1">Uncharacterized protein</fullName>
    </submittedName>
</protein>
<evidence type="ECO:0000313" key="1">
    <source>
        <dbReference type="EMBL" id="MCD9641690.1"/>
    </source>
</evidence>
<dbReference type="EMBL" id="JACEIK010003431">
    <property type="protein sequence ID" value="MCD9641690.1"/>
    <property type="molecule type" value="Genomic_DNA"/>
</dbReference>
<name>A0ABS8V3G4_DATST</name>
<evidence type="ECO:0000313" key="2">
    <source>
        <dbReference type="Proteomes" id="UP000823775"/>
    </source>
</evidence>
<reference evidence="1 2" key="1">
    <citation type="journal article" date="2021" name="BMC Genomics">
        <title>Datura genome reveals duplications of psychoactive alkaloid biosynthetic genes and high mutation rate following tissue culture.</title>
        <authorList>
            <person name="Rajewski A."/>
            <person name="Carter-House D."/>
            <person name="Stajich J."/>
            <person name="Litt A."/>
        </authorList>
    </citation>
    <scope>NUCLEOTIDE SEQUENCE [LARGE SCALE GENOMIC DNA]</scope>
    <source>
        <strain evidence="1">AR-01</strain>
    </source>
</reference>
<keyword evidence="2" id="KW-1185">Reference proteome</keyword>